<dbReference type="AlphaFoldDB" id="A0A629KAY7"/>
<reference evidence="1" key="1">
    <citation type="submission" date="2019-10" db="EMBL/GenBank/DDBJ databases">
        <authorList>
            <consortium name="PulseNet: The National Subtyping Network for Foodborne Disease Surveillance"/>
            <person name="Tarr C.L."/>
            <person name="Trees E."/>
            <person name="Katz L.S."/>
            <person name="Carleton-Romer H.A."/>
            <person name="Stroika S."/>
            <person name="Kucerova Z."/>
            <person name="Roache K.F."/>
            <person name="Sabol A.L."/>
            <person name="Besser J."/>
            <person name="Gerner-Smidt P."/>
        </authorList>
    </citation>
    <scope>NUCLEOTIDE SEQUENCE</scope>
    <source>
        <strain evidence="1">PNUSAS108628</strain>
    </source>
</reference>
<accession>A0A629KAY7</accession>
<protein>
    <submittedName>
        <fullName evidence="1">Uncharacterized protein</fullName>
    </submittedName>
</protein>
<name>A0A629KAY7_SALER</name>
<feature type="non-terminal residue" evidence="1">
    <location>
        <position position="166"/>
    </location>
</feature>
<proteinExistence type="predicted"/>
<organism evidence="1">
    <name type="scientific">Salmonella enterica</name>
    <name type="common">Salmonella choleraesuis</name>
    <dbReference type="NCBI Taxonomy" id="28901"/>
    <lineage>
        <taxon>Bacteria</taxon>
        <taxon>Pseudomonadati</taxon>
        <taxon>Pseudomonadota</taxon>
        <taxon>Gammaproteobacteria</taxon>
        <taxon>Enterobacterales</taxon>
        <taxon>Enterobacteriaceae</taxon>
        <taxon>Salmonella</taxon>
    </lineage>
</organism>
<evidence type="ECO:0000313" key="1">
    <source>
        <dbReference type="EMBL" id="EDF8920029.1"/>
    </source>
</evidence>
<dbReference type="EMBL" id="AAMCFY010000047">
    <property type="protein sequence ID" value="EDF8920029.1"/>
    <property type="molecule type" value="Genomic_DNA"/>
</dbReference>
<comment type="caution">
    <text evidence="1">The sequence shown here is derived from an EMBL/GenBank/DDBJ whole genome shotgun (WGS) entry which is preliminary data.</text>
</comment>
<sequence length="166" mass="19103">MPANVCYHIDFFTGSYRSDSFSDYPKLHTSPPALIDETDLLFDFITAVQDGDILCGKNKPSWTNTHGEEMLHLIGYKAYELWHYHVGPFNPTTSTNISKKIREMNLQGLTSAAAVHYRWYNRFNKKKIVILAFSPIHKPFPKMLDNPNHLNSRGGFIFNKQIVDHS</sequence>
<gene>
    <name evidence="1" type="ORF">GCB20_13850</name>
</gene>